<protein>
    <submittedName>
        <fullName evidence="3">3849_t:CDS:1</fullName>
    </submittedName>
</protein>
<sequence>MHFKIITWYIFVTIVLLDRLTISQNQNYFEEYIPNYNDIPFWLFPTPNNNDQRPSTPPPEPPGPPPQPPAPPGPPLPPPAPPGPPPPPPPPVPIIAVVTSVQSVTVQVSLPPTTILQTASGPDTTITVEKTVTLPTKTTITTKTTIPKDTWAISPGSFPNNTSYETRSWRIASATSSNPTTGGASTNQSSSDSCFKSPSKEWMFIFLIIIFWNLF</sequence>
<evidence type="ECO:0000313" key="3">
    <source>
        <dbReference type="EMBL" id="CAG8546286.1"/>
    </source>
</evidence>
<feature type="region of interest" description="Disordered" evidence="1">
    <location>
        <begin position="174"/>
        <end position="193"/>
    </location>
</feature>
<evidence type="ECO:0000313" key="4">
    <source>
        <dbReference type="Proteomes" id="UP000789831"/>
    </source>
</evidence>
<dbReference type="EMBL" id="CAJVPL010001004">
    <property type="protein sequence ID" value="CAG8546286.1"/>
    <property type="molecule type" value="Genomic_DNA"/>
</dbReference>
<reference evidence="3" key="1">
    <citation type="submission" date="2021-06" db="EMBL/GenBank/DDBJ databases">
        <authorList>
            <person name="Kallberg Y."/>
            <person name="Tangrot J."/>
            <person name="Rosling A."/>
        </authorList>
    </citation>
    <scope>NUCLEOTIDE SEQUENCE</scope>
    <source>
        <strain evidence="3">MT106</strain>
    </source>
</reference>
<feature type="signal peptide" evidence="2">
    <location>
        <begin position="1"/>
        <end position="23"/>
    </location>
</feature>
<feature type="region of interest" description="Disordered" evidence="1">
    <location>
        <begin position="44"/>
        <end position="88"/>
    </location>
</feature>
<proteinExistence type="predicted"/>
<gene>
    <name evidence="3" type="ORF">AGERDE_LOCUS6436</name>
</gene>
<name>A0A9N9FNZ2_9GLOM</name>
<dbReference type="AlphaFoldDB" id="A0A9N9FNZ2"/>
<organism evidence="3 4">
    <name type="scientific">Ambispora gerdemannii</name>
    <dbReference type="NCBI Taxonomy" id="144530"/>
    <lineage>
        <taxon>Eukaryota</taxon>
        <taxon>Fungi</taxon>
        <taxon>Fungi incertae sedis</taxon>
        <taxon>Mucoromycota</taxon>
        <taxon>Glomeromycotina</taxon>
        <taxon>Glomeromycetes</taxon>
        <taxon>Archaeosporales</taxon>
        <taxon>Ambisporaceae</taxon>
        <taxon>Ambispora</taxon>
    </lineage>
</organism>
<accession>A0A9N9FNZ2</accession>
<keyword evidence="4" id="KW-1185">Reference proteome</keyword>
<keyword evidence="2" id="KW-0732">Signal</keyword>
<comment type="caution">
    <text evidence="3">The sequence shown here is derived from an EMBL/GenBank/DDBJ whole genome shotgun (WGS) entry which is preliminary data.</text>
</comment>
<dbReference type="Proteomes" id="UP000789831">
    <property type="component" value="Unassembled WGS sequence"/>
</dbReference>
<feature type="chain" id="PRO_5040348320" evidence="2">
    <location>
        <begin position="24"/>
        <end position="215"/>
    </location>
</feature>
<feature type="compositionally biased region" description="Polar residues" evidence="1">
    <location>
        <begin position="174"/>
        <end position="188"/>
    </location>
</feature>
<evidence type="ECO:0000256" key="2">
    <source>
        <dbReference type="SAM" id="SignalP"/>
    </source>
</evidence>
<feature type="compositionally biased region" description="Pro residues" evidence="1">
    <location>
        <begin position="55"/>
        <end position="88"/>
    </location>
</feature>
<evidence type="ECO:0000256" key="1">
    <source>
        <dbReference type="SAM" id="MobiDB-lite"/>
    </source>
</evidence>